<organism evidence="2 3">
    <name type="scientific">Aeromicrobium marinum DSM 15272</name>
    <dbReference type="NCBI Taxonomy" id="585531"/>
    <lineage>
        <taxon>Bacteria</taxon>
        <taxon>Bacillati</taxon>
        <taxon>Actinomycetota</taxon>
        <taxon>Actinomycetes</taxon>
        <taxon>Propionibacteriales</taxon>
        <taxon>Nocardioidaceae</taxon>
        <taxon>Aeromicrobium</taxon>
    </lineage>
</organism>
<dbReference type="PANTHER" id="PTHR32015:SF1">
    <property type="entry name" value="LIPASE"/>
    <property type="match status" value="1"/>
</dbReference>
<dbReference type="SUPFAM" id="SSF53474">
    <property type="entry name" value="alpha/beta-Hydrolases"/>
    <property type="match status" value="1"/>
</dbReference>
<dbReference type="GO" id="GO:0016298">
    <property type="term" value="F:lipase activity"/>
    <property type="evidence" value="ECO:0007669"/>
    <property type="project" value="TreeGrafter"/>
</dbReference>
<name>E2S8C7_9ACTN</name>
<dbReference type="Gene3D" id="3.40.50.1820">
    <property type="entry name" value="alpha/beta hydrolase"/>
    <property type="match status" value="1"/>
</dbReference>
<dbReference type="RefSeq" id="WP_007079164.1">
    <property type="nucleotide sequence ID" value="NZ_CM001024.1"/>
</dbReference>
<reference evidence="2" key="1">
    <citation type="submission" date="2010-08" db="EMBL/GenBank/DDBJ databases">
        <authorList>
            <person name="Muzny D."/>
            <person name="Qin X."/>
            <person name="Buhay C."/>
            <person name="Dugan-Rocha S."/>
            <person name="Ding Y."/>
            <person name="Chen G."/>
            <person name="Hawes A."/>
            <person name="Holder M."/>
            <person name="Jhangiani S."/>
            <person name="Johnson A."/>
            <person name="Khan Z."/>
            <person name="Li Z."/>
            <person name="Liu W."/>
            <person name="Liu X."/>
            <person name="Perez L."/>
            <person name="Shen H."/>
            <person name="Wang Q."/>
            <person name="Watt J."/>
            <person name="Xi L."/>
            <person name="Xin Y."/>
            <person name="Zhou J."/>
            <person name="Deng J."/>
            <person name="Jiang H."/>
            <person name="Liu Y."/>
            <person name="Qu J."/>
            <person name="Song X.-Z."/>
            <person name="Zhang L."/>
            <person name="Villasana D."/>
            <person name="Johnson A."/>
            <person name="Liu J."/>
            <person name="Liyanage D."/>
            <person name="Lorensuhewa L."/>
            <person name="Robinson T."/>
            <person name="Song A."/>
            <person name="Song B.-B."/>
            <person name="Dinh H."/>
            <person name="Thornton R."/>
            <person name="Coyle M."/>
            <person name="Francisco L."/>
            <person name="Jackson L."/>
            <person name="Javaid M."/>
            <person name="Korchina V."/>
            <person name="Kovar C."/>
            <person name="Mata R."/>
            <person name="Mathew T."/>
            <person name="Ngo R."/>
            <person name="Nguyen L."/>
            <person name="Nguyen N."/>
            <person name="Okwuonu G."/>
            <person name="Ongeri F."/>
            <person name="Pham C."/>
            <person name="Simmons D."/>
            <person name="Wilczek-Boney K."/>
            <person name="Hale W."/>
            <person name="Jakkamsetti A."/>
            <person name="Pham P."/>
            <person name="Ruth R."/>
            <person name="San Lucas F."/>
            <person name="Warren J."/>
            <person name="Zhang J."/>
            <person name="Zhao Z."/>
            <person name="Zhou C."/>
            <person name="Zhu D."/>
            <person name="Lee S."/>
            <person name="Bess C."/>
            <person name="Blankenburg K."/>
            <person name="Forbes L."/>
            <person name="Fu Q."/>
            <person name="Gubbala S."/>
            <person name="Hirani K."/>
            <person name="Jayaseelan J.C."/>
            <person name="Lara F."/>
            <person name="Munidasa M."/>
            <person name="Palculict T."/>
            <person name="Patil S."/>
            <person name="Pu L.-L."/>
            <person name="Saada N."/>
            <person name="Tang L."/>
            <person name="Weissenberger G."/>
            <person name="Zhu Y."/>
            <person name="Hemphill L."/>
            <person name="Shang Y."/>
            <person name="Youmans B."/>
            <person name="Ayvaz T."/>
            <person name="Ross M."/>
            <person name="Santibanez J."/>
            <person name="Aqrawi P."/>
            <person name="Gross S."/>
            <person name="Joshi V."/>
            <person name="Fowler G."/>
            <person name="Nazareth L."/>
            <person name="Reid J."/>
            <person name="Worley K."/>
            <person name="Petrosino J."/>
            <person name="Highlander S."/>
            <person name="Gibbs R."/>
        </authorList>
    </citation>
    <scope>NUCLEOTIDE SEQUENCE [LARGE SCALE GENOMIC DNA]</scope>
    <source>
        <strain evidence="2">DSM 15272</strain>
    </source>
</reference>
<dbReference type="eggNOG" id="COG1075">
    <property type="taxonomic scope" value="Bacteria"/>
</dbReference>
<feature type="chain" id="PRO_5003163885" evidence="1">
    <location>
        <begin position="27"/>
        <end position="317"/>
    </location>
</feature>
<dbReference type="InterPro" id="IPR029058">
    <property type="entry name" value="AB_hydrolase_fold"/>
</dbReference>
<dbReference type="GO" id="GO:0016042">
    <property type="term" value="P:lipid catabolic process"/>
    <property type="evidence" value="ECO:0007669"/>
    <property type="project" value="InterPro"/>
</dbReference>
<keyword evidence="3" id="KW-1185">Reference proteome</keyword>
<dbReference type="HOGENOM" id="CLU_029537_1_2_11"/>
<dbReference type="AlphaFoldDB" id="E2S8C7"/>
<dbReference type="InterPro" id="IPR002918">
    <property type="entry name" value="Lipase_EstA/Esterase_EstB"/>
</dbReference>
<proteinExistence type="predicted"/>
<evidence type="ECO:0000256" key="1">
    <source>
        <dbReference type="SAM" id="SignalP"/>
    </source>
</evidence>
<dbReference type="Pfam" id="PF01674">
    <property type="entry name" value="Lipase_2"/>
    <property type="match status" value="1"/>
</dbReference>
<evidence type="ECO:0000313" key="3">
    <source>
        <dbReference type="Proteomes" id="UP000003111"/>
    </source>
</evidence>
<dbReference type="STRING" id="585531.HMPREF0063_10284"/>
<sequence>MIRRSVVLGAVLALFATIGLAGPGQAATPRPLPVPYSFLPSAVLAGLNLDADPPGANDFACKPTAAHPRPVVLVHGLSGNKNTNWQTMSPLLKNNGYCVFALTYGIPAGAPLPLTQFGGFTLIEESAAELGAFIDEVLAATGATQVDIVGHSEGTVVPNAYAKFLGGAAKINQYVSIAPLWNGTNPLGLANLAVLGTPFGLTPLLFGALELYFASGPQLLTGGDFFTRLRADGGPAVPGITYTNIVTRYDELVIPYTSGFSPGMTNIDLQKVCPWDFSEHFQIVASPNTGRLMLNALDPASAQPVRCRLVLPFVGTL</sequence>
<feature type="signal peptide" evidence="1">
    <location>
        <begin position="1"/>
        <end position="26"/>
    </location>
</feature>
<gene>
    <name evidence="2" type="ORF">HMPREF0063_10284</name>
</gene>
<dbReference type="PANTHER" id="PTHR32015">
    <property type="entry name" value="FASTING INDUCED LIPASE"/>
    <property type="match status" value="1"/>
</dbReference>
<keyword evidence="1" id="KW-0732">Signal</keyword>
<dbReference type="EMBL" id="ACLF03000002">
    <property type="protein sequence ID" value="EFQ84432.1"/>
    <property type="molecule type" value="Genomic_DNA"/>
</dbReference>
<dbReference type="OrthoDB" id="8871309at2"/>
<evidence type="ECO:0000313" key="2">
    <source>
        <dbReference type="EMBL" id="EFQ84432.1"/>
    </source>
</evidence>
<comment type="caution">
    <text evidence="2">The sequence shown here is derived from an EMBL/GenBank/DDBJ whole genome shotgun (WGS) entry which is preliminary data.</text>
</comment>
<protein>
    <submittedName>
        <fullName evidence="2">Triacylglycerol lipase</fullName>
    </submittedName>
</protein>
<dbReference type="Proteomes" id="UP000003111">
    <property type="component" value="Unassembled WGS sequence"/>
</dbReference>
<accession>E2S8C7</accession>